<dbReference type="Proteomes" id="UP000030002">
    <property type="component" value="Unassembled WGS sequence"/>
</dbReference>
<dbReference type="SUPFAM" id="SSF50998">
    <property type="entry name" value="Quinoprotein alcohol dehydrogenase-like"/>
    <property type="match status" value="1"/>
</dbReference>
<dbReference type="AlphaFoldDB" id="A0A0A0JC87"/>
<dbReference type="EMBL" id="AVPJ01000002">
    <property type="protein sequence ID" value="KGN34409.1"/>
    <property type="molecule type" value="Genomic_DNA"/>
</dbReference>
<dbReference type="InterPro" id="IPR011047">
    <property type="entry name" value="Quinoprotein_ADH-like_sf"/>
</dbReference>
<dbReference type="STRING" id="1385520.N802_12680"/>
<dbReference type="InterPro" id="IPR002372">
    <property type="entry name" value="PQQ_rpt_dom"/>
</dbReference>
<proteinExistence type="predicted"/>
<dbReference type="Pfam" id="PF13360">
    <property type="entry name" value="PQQ_2"/>
    <property type="match status" value="1"/>
</dbReference>
<reference evidence="2 3" key="1">
    <citation type="submission" date="2013-08" db="EMBL/GenBank/DDBJ databases">
        <title>The genome sequence of Knoellia sinensis.</title>
        <authorList>
            <person name="Zhu W."/>
            <person name="Wang G."/>
        </authorList>
    </citation>
    <scope>NUCLEOTIDE SEQUENCE [LARGE SCALE GENOMIC DNA]</scope>
    <source>
        <strain evidence="2 3">KCTC 19936</strain>
    </source>
</reference>
<evidence type="ECO:0000313" key="3">
    <source>
        <dbReference type="Proteomes" id="UP000030002"/>
    </source>
</evidence>
<accession>A0A0A0JC87</accession>
<keyword evidence="3" id="KW-1185">Reference proteome</keyword>
<dbReference type="Gene3D" id="2.130.10.10">
    <property type="entry name" value="YVTN repeat-like/Quinoprotein amine dehydrogenase"/>
    <property type="match status" value="1"/>
</dbReference>
<feature type="domain" description="Pyrrolo-quinoline quinone repeat" evidence="1">
    <location>
        <begin position="37"/>
        <end position="117"/>
    </location>
</feature>
<dbReference type="InterPro" id="IPR015943">
    <property type="entry name" value="WD40/YVTN_repeat-like_dom_sf"/>
</dbReference>
<gene>
    <name evidence="2" type="ORF">N802_12680</name>
</gene>
<name>A0A0A0JC87_9MICO</name>
<protein>
    <recommendedName>
        <fullName evidence="1">Pyrrolo-quinoline quinone repeat domain-containing protein</fullName>
    </recommendedName>
</protein>
<evidence type="ECO:0000259" key="1">
    <source>
        <dbReference type="Pfam" id="PF13360"/>
    </source>
</evidence>
<comment type="caution">
    <text evidence="2">The sequence shown here is derived from an EMBL/GenBank/DDBJ whole genome shotgun (WGS) entry which is preliminary data.</text>
</comment>
<organism evidence="2 3">
    <name type="scientific">Knoellia sinensis KCTC 19936</name>
    <dbReference type="NCBI Taxonomy" id="1385520"/>
    <lineage>
        <taxon>Bacteria</taxon>
        <taxon>Bacillati</taxon>
        <taxon>Actinomycetota</taxon>
        <taxon>Actinomycetes</taxon>
        <taxon>Micrococcales</taxon>
        <taxon>Intrasporangiaceae</taxon>
        <taxon>Knoellia</taxon>
    </lineage>
</organism>
<evidence type="ECO:0000313" key="2">
    <source>
        <dbReference type="EMBL" id="KGN34409.1"/>
    </source>
</evidence>
<sequence>MKLWERRELGAAVSSQGANSWISVTDWSTGISRARQTHPGPLVAYAAASGEQLWSASPQGDNVVCSMSKHFGGASVIGVVGGDGCRTLFGVDVATGQRLWSVTHGRSQDYSVRTETGAIALVDFGSPSRPDEPSVCFASDDGSPLPATSAACAAATEPKPRLVRADGSPADVDSYFELARHGTVRIGWLSSESESQLFAFDTTSGKEIWQRSRLNGETVFADGRGFVRVLPDGDLLNLTRVDGRTWATSAELGSVQGSGFVAHVGDVSMFLRPEPNWHNPWLTGYRIP</sequence>